<dbReference type="OrthoDB" id="1710131at2759"/>
<dbReference type="InterPro" id="IPR050071">
    <property type="entry name" value="Dehydroquinate_synthase"/>
</dbReference>
<dbReference type="PANTHER" id="PTHR43622:SF7">
    <property type="entry name" value="3-DEHYDROQUINATE SYNTHASE, CHLOROPLASTIC"/>
    <property type="match status" value="1"/>
</dbReference>
<dbReference type="Proteomes" id="UP001153555">
    <property type="component" value="Unassembled WGS sequence"/>
</dbReference>
<organism evidence="4 5">
    <name type="scientific">Striga hermonthica</name>
    <name type="common">Purple witchweed</name>
    <name type="synonym">Buchnera hermonthica</name>
    <dbReference type="NCBI Taxonomy" id="68872"/>
    <lineage>
        <taxon>Eukaryota</taxon>
        <taxon>Viridiplantae</taxon>
        <taxon>Streptophyta</taxon>
        <taxon>Embryophyta</taxon>
        <taxon>Tracheophyta</taxon>
        <taxon>Spermatophyta</taxon>
        <taxon>Magnoliopsida</taxon>
        <taxon>eudicotyledons</taxon>
        <taxon>Gunneridae</taxon>
        <taxon>Pentapetalae</taxon>
        <taxon>asterids</taxon>
        <taxon>lamiids</taxon>
        <taxon>Lamiales</taxon>
        <taxon>Orobanchaceae</taxon>
        <taxon>Buchnereae</taxon>
        <taxon>Striga</taxon>
    </lineage>
</organism>
<keyword evidence="2" id="KW-0456">Lyase</keyword>
<dbReference type="GO" id="GO:0003856">
    <property type="term" value="F:3-dehydroquinate synthase activity"/>
    <property type="evidence" value="ECO:0007669"/>
    <property type="project" value="TreeGrafter"/>
</dbReference>
<gene>
    <name evidence="4" type="ORF">SHERM_08694</name>
</gene>
<protein>
    <submittedName>
        <fullName evidence="4">3-dehydroquinate synthase- chloroplastic</fullName>
    </submittedName>
</protein>
<dbReference type="InterPro" id="IPR056179">
    <property type="entry name" value="DHQS_C"/>
</dbReference>
<keyword evidence="1" id="KW-0520">NAD</keyword>
<dbReference type="EMBL" id="CACSLK010034598">
    <property type="protein sequence ID" value="CAA0842839.1"/>
    <property type="molecule type" value="Genomic_DNA"/>
</dbReference>
<dbReference type="Gene3D" id="1.20.1090.10">
    <property type="entry name" value="Dehydroquinate synthase-like - alpha domain"/>
    <property type="match status" value="1"/>
</dbReference>
<dbReference type="PROSITE" id="PS51257">
    <property type="entry name" value="PROKAR_LIPOPROTEIN"/>
    <property type="match status" value="1"/>
</dbReference>
<evidence type="ECO:0000256" key="2">
    <source>
        <dbReference type="ARBA" id="ARBA00023239"/>
    </source>
</evidence>
<dbReference type="Pfam" id="PF24621">
    <property type="entry name" value="DHQS_C"/>
    <property type="match status" value="1"/>
</dbReference>
<accession>A0A9N7P516</accession>
<sequence length="375" mass="40895">MFCPTRYSPGWKRRQVVQAGGLVGSCGDGCSARVWVRDNYGRPRPEPQIAVFTIFLDCNVDEGNNSRNDIIDLAKLPAGRQSGRWGANPTSLAGGATVSLWPKKRASCKQWLTEEGGEGEPKVAFSVSLSLIPSRTFSLSSRDPKLADQRLKTTPHYPLPLAVSISSQSCRCTSFVCCSNRDFAPKLIKAPTCSSHAVATVVEVDLGDQSYPVYIGPGLLYQPEIIQRVPSALAYAIKRSCEIVSFDEKENGVRAILNFGHTFGHTIEAGAGYGQWIHGEAVAAGTVMVADMSYRLGWIDEALVKRMHVILKQANLPTIPPHTMIVDMFKSLMAVADSILRLVLLKGSLGNCVFTGNYDRRALDDTLHAFCKSSN</sequence>
<evidence type="ECO:0000256" key="1">
    <source>
        <dbReference type="ARBA" id="ARBA00023027"/>
    </source>
</evidence>
<comment type="caution">
    <text evidence="4">The sequence shown here is derived from an EMBL/GenBank/DDBJ whole genome shotgun (WGS) entry which is preliminary data.</text>
</comment>
<name>A0A9N7P516_STRHE</name>
<dbReference type="AlphaFoldDB" id="A0A9N7P516"/>
<keyword evidence="5" id="KW-1185">Reference proteome</keyword>
<proteinExistence type="predicted"/>
<reference evidence="4" key="1">
    <citation type="submission" date="2019-12" db="EMBL/GenBank/DDBJ databases">
        <authorList>
            <person name="Scholes J."/>
        </authorList>
    </citation>
    <scope>NUCLEOTIDE SEQUENCE</scope>
</reference>
<dbReference type="GO" id="GO:0009073">
    <property type="term" value="P:aromatic amino acid family biosynthetic process"/>
    <property type="evidence" value="ECO:0007669"/>
    <property type="project" value="TreeGrafter"/>
</dbReference>
<feature type="domain" description="3-dehydroquinate synthase C-terminal" evidence="3">
    <location>
        <begin position="225"/>
        <end position="324"/>
    </location>
</feature>
<evidence type="ECO:0000313" key="4">
    <source>
        <dbReference type="EMBL" id="CAA0842839.1"/>
    </source>
</evidence>
<evidence type="ECO:0000313" key="5">
    <source>
        <dbReference type="Proteomes" id="UP001153555"/>
    </source>
</evidence>
<dbReference type="PANTHER" id="PTHR43622">
    <property type="entry name" value="3-DEHYDROQUINATE SYNTHASE"/>
    <property type="match status" value="1"/>
</dbReference>
<dbReference type="SUPFAM" id="SSF56796">
    <property type="entry name" value="Dehydroquinate synthase-like"/>
    <property type="match status" value="1"/>
</dbReference>
<evidence type="ECO:0000259" key="3">
    <source>
        <dbReference type="Pfam" id="PF24621"/>
    </source>
</evidence>